<dbReference type="PANTHER" id="PTHR38104:SF1">
    <property type="entry name" value="ANTI-SIGMA-E FACTOR RSEA"/>
    <property type="match status" value="1"/>
</dbReference>
<keyword evidence="3" id="KW-1185">Reference proteome</keyword>
<dbReference type="CDD" id="cd16328">
    <property type="entry name" value="RseA_N"/>
    <property type="match status" value="1"/>
</dbReference>
<feature type="domain" description="Anti sigma-E protein RseA N-terminal" evidence="1">
    <location>
        <begin position="7"/>
        <end position="72"/>
    </location>
</feature>
<dbReference type="RefSeq" id="WP_369454681.1">
    <property type="nucleotide sequence ID" value="NZ_JBGCUO010000001.1"/>
</dbReference>
<dbReference type="Proteomes" id="UP001562065">
    <property type="component" value="Unassembled WGS sequence"/>
</dbReference>
<dbReference type="InterPro" id="IPR036147">
    <property type="entry name" value="Anti-sigma_E_RseA_N_sf"/>
</dbReference>
<comment type="caution">
    <text evidence="2">The sequence shown here is derived from an EMBL/GenBank/DDBJ whole genome shotgun (WGS) entry which is preliminary data.</text>
</comment>
<dbReference type="InterPro" id="IPR005572">
    <property type="entry name" value="Anti-sigma_E_RseA_N"/>
</dbReference>
<evidence type="ECO:0000259" key="1">
    <source>
        <dbReference type="Pfam" id="PF03872"/>
    </source>
</evidence>
<evidence type="ECO:0000313" key="3">
    <source>
        <dbReference type="Proteomes" id="UP001562065"/>
    </source>
</evidence>
<dbReference type="SUPFAM" id="SSF89069">
    <property type="entry name" value="N-terminal, cytoplasmic domain of anti-sigmaE factor RseA"/>
    <property type="match status" value="1"/>
</dbReference>
<dbReference type="Pfam" id="PF03872">
    <property type="entry name" value="RseA_N"/>
    <property type="match status" value="1"/>
</dbReference>
<gene>
    <name evidence="2" type="ORF">AB5I84_04595</name>
</gene>
<sequence length="204" mass="21639">MRTEREREGLSSLLDGEASELELRRVLRDLDDDAAAQFGRWQLASDILRGQPVAAVPGDFSARLQQALADEAPRRGNWLGHLTRVAVAAGVAAATVTVGWQYWGGSPVGGPAQVASAPMAASASHNGMPARLSEAYRGRPLGDIALVGLDTRPQAAQENGAQQGSQPISPMLLRHSEMSARHGGQGMLPYVRLVNADALRAESE</sequence>
<dbReference type="Gene3D" id="1.10.10.880">
    <property type="entry name" value="Anti sigma-E protein RseA, N-terminal domain"/>
    <property type="match status" value="1"/>
</dbReference>
<protein>
    <submittedName>
        <fullName evidence="2">Sigma-E factor negative regulatory protein</fullName>
    </submittedName>
</protein>
<evidence type="ECO:0000313" key="2">
    <source>
        <dbReference type="EMBL" id="MEY1661424.1"/>
    </source>
</evidence>
<dbReference type="InterPro" id="IPR052383">
    <property type="entry name" value="Anti-sigma-E_RseA-like"/>
</dbReference>
<organism evidence="2 3">
    <name type="scientific">Isoalcanivorax beigongshangi</name>
    <dbReference type="NCBI Taxonomy" id="3238810"/>
    <lineage>
        <taxon>Bacteria</taxon>
        <taxon>Pseudomonadati</taxon>
        <taxon>Pseudomonadota</taxon>
        <taxon>Gammaproteobacteria</taxon>
        <taxon>Oceanospirillales</taxon>
        <taxon>Alcanivoracaceae</taxon>
        <taxon>Isoalcanivorax</taxon>
    </lineage>
</organism>
<dbReference type="PANTHER" id="PTHR38104">
    <property type="match status" value="1"/>
</dbReference>
<accession>A0ABV4AF11</accession>
<reference evidence="2 3" key="1">
    <citation type="submission" date="2024-07" db="EMBL/GenBank/DDBJ databases">
        <authorList>
            <person name="Ren Q."/>
        </authorList>
    </citation>
    <scope>NUCLEOTIDE SEQUENCE [LARGE SCALE GENOMIC DNA]</scope>
    <source>
        <strain evidence="2 3">REN37</strain>
    </source>
</reference>
<name>A0ABV4AF11_9GAMM</name>
<proteinExistence type="predicted"/>
<dbReference type="EMBL" id="JBGCUO010000001">
    <property type="protein sequence ID" value="MEY1661424.1"/>
    <property type="molecule type" value="Genomic_DNA"/>
</dbReference>